<dbReference type="Proteomes" id="UP000724657">
    <property type="component" value="Unassembled WGS sequence"/>
</dbReference>
<evidence type="ECO:0000313" key="2">
    <source>
        <dbReference type="EMBL" id="MBU3842966.1"/>
    </source>
</evidence>
<reference evidence="2" key="1">
    <citation type="journal article" date="2021" name="PeerJ">
        <title>Extensive microbial diversity within the chicken gut microbiome revealed by metagenomics and culture.</title>
        <authorList>
            <person name="Gilroy R."/>
            <person name="Ravi A."/>
            <person name="Getino M."/>
            <person name="Pursley I."/>
            <person name="Horton D.L."/>
            <person name="Alikhan N.F."/>
            <person name="Baker D."/>
            <person name="Gharbi K."/>
            <person name="Hall N."/>
            <person name="Watson M."/>
            <person name="Adriaenssens E.M."/>
            <person name="Foster-Nyarko E."/>
            <person name="Jarju S."/>
            <person name="Secka A."/>
            <person name="Antonio M."/>
            <person name="Oren A."/>
            <person name="Chaudhuri R.R."/>
            <person name="La Ragione R."/>
            <person name="Hildebrand F."/>
            <person name="Pallen M.J."/>
        </authorList>
    </citation>
    <scope>NUCLEOTIDE SEQUENCE</scope>
    <source>
        <strain evidence="2">A6-441</strain>
    </source>
</reference>
<protein>
    <submittedName>
        <fullName evidence="2">Uncharacterized protein</fullName>
    </submittedName>
</protein>
<comment type="caution">
    <text evidence="2">The sequence shown here is derived from an EMBL/GenBank/DDBJ whole genome shotgun (WGS) entry which is preliminary data.</text>
</comment>
<proteinExistence type="predicted"/>
<gene>
    <name evidence="2" type="ORF">IAA47_08325</name>
</gene>
<evidence type="ECO:0000256" key="1">
    <source>
        <dbReference type="SAM" id="MobiDB-lite"/>
    </source>
</evidence>
<feature type="compositionally biased region" description="Basic and acidic residues" evidence="1">
    <location>
        <begin position="17"/>
        <end position="35"/>
    </location>
</feature>
<feature type="region of interest" description="Disordered" evidence="1">
    <location>
        <begin position="1"/>
        <end position="35"/>
    </location>
</feature>
<reference evidence="2" key="2">
    <citation type="submission" date="2021-04" db="EMBL/GenBank/DDBJ databases">
        <authorList>
            <person name="Gilroy R."/>
        </authorList>
    </citation>
    <scope>NUCLEOTIDE SEQUENCE</scope>
    <source>
        <strain evidence="2">A6-441</strain>
    </source>
</reference>
<accession>A0A9E2NZD6</accession>
<name>A0A9E2NZD6_9FUSO</name>
<organism evidence="2 3">
    <name type="scientific">Candidatus Fusobacterium pullicola</name>
    <dbReference type="NCBI Taxonomy" id="2838601"/>
    <lineage>
        <taxon>Bacteria</taxon>
        <taxon>Fusobacteriati</taxon>
        <taxon>Fusobacteriota</taxon>
        <taxon>Fusobacteriia</taxon>
        <taxon>Fusobacteriales</taxon>
        <taxon>Fusobacteriaceae</taxon>
        <taxon>Fusobacterium</taxon>
    </lineage>
</organism>
<dbReference type="AlphaFoldDB" id="A0A9E2NZD6"/>
<evidence type="ECO:0000313" key="3">
    <source>
        <dbReference type="Proteomes" id="UP000724657"/>
    </source>
</evidence>
<dbReference type="EMBL" id="JAHLFN010000074">
    <property type="protein sequence ID" value="MBU3842966.1"/>
    <property type="molecule type" value="Genomic_DNA"/>
</dbReference>
<sequence>MNKKPSSENTNLDIIENLEKKLNPKPEKKVKPKKDDEYAMLKEDYLDYSK</sequence>